<dbReference type="Proteomes" id="UP000286208">
    <property type="component" value="Unassembled WGS sequence"/>
</dbReference>
<accession>A0A3S3ZS53</accession>
<evidence type="ECO:0000259" key="1">
    <source>
        <dbReference type="Pfam" id="PF02900"/>
    </source>
</evidence>
<dbReference type="OrthoDB" id="8673673at2"/>
<dbReference type="Gene3D" id="3.40.830.10">
    <property type="entry name" value="LigB-like"/>
    <property type="match status" value="1"/>
</dbReference>
<name>A0A3S3ZS53_9NOCA</name>
<dbReference type="SUPFAM" id="SSF53213">
    <property type="entry name" value="LigB-like"/>
    <property type="match status" value="1"/>
</dbReference>
<proteinExistence type="predicted"/>
<dbReference type="GO" id="GO:0016702">
    <property type="term" value="F:oxidoreductase activity, acting on single donors with incorporation of molecular oxygen, incorporation of two atoms of oxygen"/>
    <property type="evidence" value="ECO:0007669"/>
    <property type="project" value="UniProtKB-ARBA"/>
</dbReference>
<dbReference type="AlphaFoldDB" id="A0A3S3ZS53"/>
<dbReference type="EMBL" id="RKLP01000015">
    <property type="protein sequence ID" value="RVW07035.1"/>
    <property type="molecule type" value="Genomic_DNA"/>
</dbReference>
<dbReference type="InterPro" id="IPR004183">
    <property type="entry name" value="Xdiol_dOase_suB"/>
</dbReference>
<dbReference type="GO" id="GO:0008198">
    <property type="term" value="F:ferrous iron binding"/>
    <property type="evidence" value="ECO:0007669"/>
    <property type="project" value="InterPro"/>
</dbReference>
<keyword evidence="2" id="KW-0223">Dioxygenase</keyword>
<keyword evidence="2" id="KW-0560">Oxidoreductase</keyword>
<gene>
    <name evidence="2" type="ORF">EGT67_23975</name>
</gene>
<keyword evidence="3" id="KW-1185">Reference proteome</keyword>
<protein>
    <submittedName>
        <fullName evidence="2">Catechol 1,2-dioxygenase</fullName>
    </submittedName>
</protein>
<dbReference type="CDD" id="cd07359">
    <property type="entry name" value="PCA_45_Doxase_B_like"/>
    <property type="match status" value="1"/>
</dbReference>
<reference evidence="2 3" key="1">
    <citation type="submission" date="2018-11" db="EMBL/GenBank/DDBJ databases">
        <title>Rhodococcus spongicola sp. nov. and Rhodococcus xishaensis sp. nov. from marine sponges.</title>
        <authorList>
            <person name="Li L."/>
            <person name="Lin H.W."/>
        </authorList>
    </citation>
    <scope>NUCLEOTIDE SEQUENCE [LARGE SCALE GENOMIC DNA]</scope>
    <source>
        <strain evidence="2 3">CCTCC AB2014297</strain>
    </source>
</reference>
<evidence type="ECO:0000313" key="2">
    <source>
        <dbReference type="EMBL" id="RVW07035.1"/>
    </source>
</evidence>
<organism evidence="2 3">
    <name type="scientific">Prescottella agglutinans</name>
    <dbReference type="NCBI Taxonomy" id="1644129"/>
    <lineage>
        <taxon>Bacteria</taxon>
        <taxon>Bacillati</taxon>
        <taxon>Actinomycetota</taxon>
        <taxon>Actinomycetes</taxon>
        <taxon>Mycobacteriales</taxon>
        <taxon>Nocardiaceae</taxon>
        <taxon>Prescottella</taxon>
    </lineage>
</organism>
<feature type="domain" description="Extradiol ring-cleavage dioxygenase class III enzyme subunit B" evidence="1">
    <location>
        <begin position="10"/>
        <end position="303"/>
    </location>
</feature>
<comment type="caution">
    <text evidence="2">The sequence shown here is derived from an EMBL/GenBank/DDBJ whole genome shotgun (WGS) entry which is preliminary data.</text>
</comment>
<evidence type="ECO:0000313" key="3">
    <source>
        <dbReference type="Proteomes" id="UP000286208"/>
    </source>
</evidence>
<dbReference type="RefSeq" id="WP_127918614.1">
    <property type="nucleotide sequence ID" value="NZ_RKLP01000015.1"/>
</dbReference>
<dbReference type="Pfam" id="PF02900">
    <property type="entry name" value="LigB"/>
    <property type="match status" value="1"/>
</dbReference>
<sequence length="330" mass="35974">MAKLVLGVGASHSTLMNTHWEETTHKAEAERFRDALGAARDRIVAARPDVVILLGSNHFRGFWLDLIPPFTLGVGECNASGESGTPKGPQNVDVEFARHLADEVVEGGRFDLAFSARLQIDHGQSHAIQYLLAGLDVPIVPLVVNVFAPPLPTFDRCEGLALALRDAIASYPGDKRVAVIASGGLSHRLPWPDWRDPHGEDEDFMVQAWLDGRENWSDYDARRRQIIRAAEAAISPEFDDRILDLFAVGKAGELAGYTSADIETEAGNGAQELRTWLMMAAMMDYIPAERLAYEAIPEWLTGMGVVVLDPAAAPAAHGHSPSSLLQRTHS</sequence>